<dbReference type="KEGG" id="lfc:LFE_0430"/>
<evidence type="ECO:0000313" key="3">
    <source>
        <dbReference type="Proteomes" id="UP000007382"/>
    </source>
</evidence>
<dbReference type="AlphaFoldDB" id="I0ILK2"/>
<dbReference type="Pfam" id="PF17680">
    <property type="entry name" value="FlgO"/>
    <property type="match status" value="1"/>
</dbReference>
<reference evidence="2 3" key="1">
    <citation type="journal article" date="2012" name="J. Bacteriol.">
        <title>Complete Genome Sequence of Leptospirillum ferrooxidans Strain C2-3, Isolated from a Fresh Volcanic Ash Deposit on the Island of Miyake, Japan.</title>
        <authorList>
            <person name="Fujimura R."/>
            <person name="Sato Y."/>
            <person name="Nishizawa T."/>
            <person name="Oshima K."/>
            <person name="Kim S.-W."/>
            <person name="Hattori M."/>
            <person name="Kamijo T."/>
            <person name="Ohta H."/>
        </authorList>
    </citation>
    <scope>NUCLEOTIDE SEQUENCE [LARGE SCALE GENOMIC DNA]</scope>
    <source>
        <strain evidence="2 3">C2-3</strain>
    </source>
</reference>
<dbReference type="HOGENOM" id="CLU_1353266_0_0_0"/>
<evidence type="ECO:0000313" key="2">
    <source>
        <dbReference type="EMBL" id="BAM06151.1"/>
    </source>
</evidence>
<reference evidence="3" key="2">
    <citation type="submission" date="2012-03" db="EMBL/GenBank/DDBJ databases">
        <title>The complete genome sequence of the pioneer microbe on fresh volcanic deposit, Leptospirillum ferrooxidans strain C2-3.</title>
        <authorList>
            <person name="Fujimura R."/>
            <person name="Sato Y."/>
            <person name="Nishizawa T."/>
            <person name="Nanba K."/>
            <person name="Oshima K."/>
            <person name="Hattori M."/>
            <person name="Kamijo T."/>
            <person name="Ohta H."/>
        </authorList>
    </citation>
    <scope>NUCLEOTIDE SEQUENCE [LARGE SCALE GENOMIC DNA]</scope>
    <source>
        <strain evidence="3">C2-3</strain>
    </source>
</reference>
<name>I0ILK2_LEPFC</name>
<sequence length="203" mass="21867">MKMENYRLIPSKAVGSNLFVPFVFLLFLAISSCQTSPAEHFTPAIVAEGVSGETPVTVSKQLTSEIDAVLDGTLEKGKPQESVLVPKFVDNRGVARVLGRYLASRISEGLSTDPALNVIDSGKLRQKMHLEAITQGGQGSSSMVLIARELNADRIVLGRMTDLGQQIEISVRIMSVSDGKVLGQVSKLVKKNGSFLNLWDVGP</sequence>
<dbReference type="Gene3D" id="3.40.50.10610">
    <property type="entry name" value="ABC-type transport auxiliary lipoprotein component"/>
    <property type="match status" value="1"/>
</dbReference>
<protein>
    <recommendedName>
        <fullName evidence="1">FlgO domain-containing protein</fullName>
    </recommendedName>
</protein>
<feature type="domain" description="FlgO" evidence="1">
    <location>
        <begin position="75"/>
        <end position="192"/>
    </location>
</feature>
<evidence type="ECO:0000259" key="1">
    <source>
        <dbReference type="Pfam" id="PF17680"/>
    </source>
</evidence>
<organism evidence="2 3">
    <name type="scientific">Leptospirillum ferrooxidans (strain C2-3)</name>
    <dbReference type="NCBI Taxonomy" id="1162668"/>
    <lineage>
        <taxon>Bacteria</taxon>
        <taxon>Pseudomonadati</taxon>
        <taxon>Nitrospirota</taxon>
        <taxon>Nitrospiria</taxon>
        <taxon>Nitrospirales</taxon>
        <taxon>Nitrospiraceae</taxon>
        <taxon>Leptospirillum</taxon>
    </lineage>
</organism>
<dbReference type="PROSITE" id="PS51257">
    <property type="entry name" value="PROKAR_LIPOPROTEIN"/>
    <property type="match status" value="1"/>
</dbReference>
<dbReference type="EMBL" id="AP012342">
    <property type="protein sequence ID" value="BAM06151.1"/>
    <property type="molecule type" value="Genomic_DNA"/>
</dbReference>
<dbReference type="PATRIC" id="fig|1162668.3.peg.501"/>
<dbReference type="RefSeq" id="WP_014448644.1">
    <property type="nucleotide sequence ID" value="NC_017094.1"/>
</dbReference>
<gene>
    <name evidence="2" type="ordered locus">LFE_0430</name>
</gene>
<keyword evidence="3" id="KW-1185">Reference proteome</keyword>
<dbReference type="InterPro" id="IPR041215">
    <property type="entry name" value="FlgO_dom"/>
</dbReference>
<accession>I0ILK2</accession>
<proteinExistence type="predicted"/>
<dbReference type="Proteomes" id="UP000007382">
    <property type="component" value="Chromosome"/>
</dbReference>
<dbReference type="STRING" id="1162668.LFE_0430"/>